<gene>
    <name evidence="3" type="ORF">AVO45_10185</name>
</gene>
<dbReference type="InterPro" id="IPR019223">
    <property type="entry name" value="DUF2147"/>
</dbReference>
<dbReference type="Proteomes" id="UP000053791">
    <property type="component" value="Unassembled WGS sequence"/>
</dbReference>
<protein>
    <submittedName>
        <fullName evidence="3">Imidazoleglycerol-phosphate dehydratase</fullName>
    </submittedName>
</protein>
<evidence type="ECO:0000313" key="4">
    <source>
        <dbReference type="Proteomes" id="UP000053791"/>
    </source>
</evidence>
<keyword evidence="4" id="KW-1185">Reference proteome</keyword>
<dbReference type="AlphaFoldDB" id="A0A0X3TQX9"/>
<dbReference type="STRING" id="1685379.AVO45_10185"/>
<feature type="signal peptide" evidence="1">
    <location>
        <begin position="1"/>
        <end position="20"/>
    </location>
</feature>
<name>A0A0X3TQX9_9RHOB</name>
<comment type="caution">
    <text evidence="3">The sequence shown here is derived from an EMBL/GenBank/DDBJ whole genome shotgun (WGS) entry which is preliminary data.</text>
</comment>
<sequence length="132" mass="14083">MNRVILASVLGFGLAGAVQADPVEGIWKTAEGEEGGYLHVEIAPCGSAICGTINNAFKSSGDLSADYEHLGKQIIWNMLPDEEGYYSGGKIWAPDSDKTYRSKMALEGDSLTVKGCVAGGLICRGQVWTRIK</sequence>
<evidence type="ECO:0000313" key="3">
    <source>
        <dbReference type="EMBL" id="KUJ76856.1"/>
    </source>
</evidence>
<dbReference type="PANTHER" id="PTHR36919">
    <property type="entry name" value="BLR1215 PROTEIN"/>
    <property type="match status" value="1"/>
</dbReference>
<dbReference type="Pfam" id="PF09917">
    <property type="entry name" value="DUF2147"/>
    <property type="match status" value="1"/>
</dbReference>
<accession>A0A0X3TQX9</accession>
<dbReference type="Gene3D" id="2.40.128.520">
    <property type="match status" value="1"/>
</dbReference>
<dbReference type="OrthoDB" id="9811671at2"/>
<dbReference type="PANTHER" id="PTHR36919:SF2">
    <property type="entry name" value="BLL6627 PROTEIN"/>
    <property type="match status" value="1"/>
</dbReference>
<dbReference type="RefSeq" id="WP_068347688.1">
    <property type="nucleotide sequence ID" value="NZ_LQBQ01000034.1"/>
</dbReference>
<proteinExistence type="predicted"/>
<evidence type="ECO:0000259" key="2">
    <source>
        <dbReference type="Pfam" id="PF09917"/>
    </source>
</evidence>
<feature type="domain" description="DUF2147" evidence="2">
    <location>
        <begin position="25"/>
        <end position="130"/>
    </location>
</feature>
<organism evidence="3 4">
    <name type="scientific">Ruegeria marisrubri</name>
    <dbReference type="NCBI Taxonomy" id="1685379"/>
    <lineage>
        <taxon>Bacteria</taxon>
        <taxon>Pseudomonadati</taxon>
        <taxon>Pseudomonadota</taxon>
        <taxon>Alphaproteobacteria</taxon>
        <taxon>Rhodobacterales</taxon>
        <taxon>Roseobacteraceae</taxon>
        <taxon>Ruegeria</taxon>
    </lineage>
</organism>
<dbReference type="EMBL" id="LQBQ01000034">
    <property type="protein sequence ID" value="KUJ76856.1"/>
    <property type="molecule type" value="Genomic_DNA"/>
</dbReference>
<keyword evidence="1" id="KW-0732">Signal</keyword>
<feature type="chain" id="PRO_5007054269" evidence="1">
    <location>
        <begin position="21"/>
        <end position="132"/>
    </location>
</feature>
<reference evidence="3 4" key="1">
    <citation type="submission" date="2015-12" db="EMBL/GenBank/DDBJ databases">
        <authorList>
            <person name="Shamseldin A."/>
            <person name="Moawad H."/>
            <person name="Abd El-Rahim W.M."/>
            <person name="Sadowsky M.J."/>
        </authorList>
    </citation>
    <scope>NUCLEOTIDE SEQUENCE [LARGE SCALE GENOMIC DNA]</scope>
    <source>
        <strain evidence="3 4">ZGT118</strain>
    </source>
</reference>
<evidence type="ECO:0000256" key="1">
    <source>
        <dbReference type="SAM" id="SignalP"/>
    </source>
</evidence>